<dbReference type="EMBL" id="BDIP01010906">
    <property type="protein sequence ID" value="GCA65377.1"/>
    <property type="molecule type" value="Genomic_DNA"/>
</dbReference>
<name>A0A391NWM1_9EUKA</name>
<feature type="compositionally biased region" description="Basic residues" evidence="1">
    <location>
        <begin position="32"/>
        <end position="41"/>
    </location>
</feature>
<gene>
    <name evidence="2" type="ORF">KIPB_016979</name>
</gene>
<feature type="non-terminal residue" evidence="2">
    <location>
        <position position="1"/>
    </location>
</feature>
<reference evidence="2 3" key="1">
    <citation type="journal article" date="2018" name="PLoS ONE">
        <title>The draft genome of Kipferlia bialata reveals reductive genome evolution in fornicate parasites.</title>
        <authorList>
            <person name="Tanifuji G."/>
            <person name="Takabayashi S."/>
            <person name="Kume K."/>
            <person name="Takagi M."/>
            <person name="Nakayama T."/>
            <person name="Kamikawa R."/>
            <person name="Inagaki Y."/>
            <person name="Hashimoto T."/>
        </authorList>
    </citation>
    <scope>NUCLEOTIDE SEQUENCE [LARGE SCALE GENOMIC DNA]</scope>
    <source>
        <strain evidence="2">NY0173</strain>
    </source>
</reference>
<organism evidence="2 3">
    <name type="scientific">Kipferlia bialata</name>
    <dbReference type="NCBI Taxonomy" id="797122"/>
    <lineage>
        <taxon>Eukaryota</taxon>
        <taxon>Metamonada</taxon>
        <taxon>Carpediemonas-like organisms</taxon>
        <taxon>Kipferlia</taxon>
    </lineage>
</organism>
<dbReference type="AlphaFoldDB" id="A0A391NWM1"/>
<evidence type="ECO:0000313" key="3">
    <source>
        <dbReference type="Proteomes" id="UP000265618"/>
    </source>
</evidence>
<evidence type="ECO:0000256" key="1">
    <source>
        <dbReference type="SAM" id="MobiDB-lite"/>
    </source>
</evidence>
<sequence>MTQDSLSALLDGKGDRREGSGGTKGKGAGKGGQKKGRKGKGASRVCKSGGKHTPRAPRYRWKEEYQHTYPLWVTRAEGSAYVVSARCLLCATYGQEYHNRPTPENPKDWTVDPHMFKS</sequence>
<protein>
    <submittedName>
        <fullName evidence="2">Uncharacterized protein</fullName>
    </submittedName>
</protein>
<feature type="compositionally biased region" description="Gly residues" evidence="1">
    <location>
        <begin position="20"/>
        <end position="31"/>
    </location>
</feature>
<feature type="region of interest" description="Disordered" evidence="1">
    <location>
        <begin position="99"/>
        <end position="118"/>
    </location>
</feature>
<dbReference type="Proteomes" id="UP000265618">
    <property type="component" value="Unassembled WGS sequence"/>
</dbReference>
<comment type="caution">
    <text evidence="2">The sequence shown here is derived from an EMBL/GenBank/DDBJ whole genome shotgun (WGS) entry which is preliminary data.</text>
</comment>
<feature type="region of interest" description="Disordered" evidence="1">
    <location>
        <begin position="1"/>
        <end position="57"/>
    </location>
</feature>
<proteinExistence type="predicted"/>
<keyword evidence="3" id="KW-1185">Reference proteome</keyword>
<accession>A0A391NWM1</accession>
<feature type="non-terminal residue" evidence="2">
    <location>
        <position position="118"/>
    </location>
</feature>
<evidence type="ECO:0000313" key="2">
    <source>
        <dbReference type="EMBL" id="GCA65377.1"/>
    </source>
</evidence>